<comment type="caution">
    <text evidence="1">The sequence shown here is derived from an EMBL/GenBank/DDBJ whole genome shotgun (WGS) entry which is preliminary data.</text>
</comment>
<gene>
    <name evidence="1" type="ORF">FEN17_24780</name>
</gene>
<dbReference type="AlphaFoldDB" id="A0A5R9KPB2"/>
<dbReference type="Pfam" id="PF17642">
    <property type="entry name" value="TssD"/>
    <property type="match status" value="1"/>
</dbReference>
<dbReference type="RefSeq" id="WP_138368107.1">
    <property type="nucleotide sequence ID" value="NZ_VCEJ01000008.1"/>
</dbReference>
<name>A0A5R9KPB2_9BACT</name>
<evidence type="ECO:0000313" key="2">
    <source>
        <dbReference type="Proteomes" id="UP000306402"/>
    </source>
</evidence>
<sequence>MADQDATIGVEAHFTLDGKEFVVKKVSYGCNRNADERGSPTDAPKARLIRMIIAPKEDDDFALLYDWAFKNDRQLSGQIEFKYDGDSQVLRKMEFEDAYCVGFRESFLAHATTMRNYTMAHVPDTKAYKPEHRGKDYFLRNSVADLVYELVLLPTKVKIGQVEIKS</sequence>
<keyword evidence="2" id="KW-1185">Reference proteome</keyword>
<dbReference type="OrthoDB" id="955509at2"/>
<dbReference type="InterPro" id="IPR041408">
    <property type="entry name" value="Hcp_Tssd"/>
</dbReference>
<accession>A0A5R9KPB2</accession>
<organism evidence="1 2">
    <name type="scientific">Dyadobacter luticola</name>
    <dbReference type="NCBI Taxonomy" id="1979387"/>
    <lineage>
        <taxon>Bacteria</taxon>
        <taxon>Pseudomonadati</taxon>
        <taxon>Bacteroidota</taxon>
        <taxon>Cytophagia</taxon>
        <taxon>Cytophagales</taxon>
        <taxon>Spirosomataceae</taxon>
        <taxon>Dyadobacter</taxon>
    </lineage>
</organism>
<protein>
    <submittedName>
        <fullName evidence="1">Uncharacterized protein</fullName>
    </submittedName>
</protein>
<reference evidence="1 2" key="1">
    <citation type="submission" date="2019-05" db="EMBL/GenBank/DDBJ databases">
        <authorList>
            <person name="Qu J.-H."/>
        </authorList>
    </citation>
    <scope>NUCLEOTIDE SEQUENCE [LARGE SCALE GENOMIC DNA]</scope>
    <source>
        <strain evidence="1 2">T17</strain>
    </source>
</reference>
<evidence type="ECO:0000313" key="1">
    <source>
        <dbReference type="EMBL" id="TLU98007.1"/>
    </source>
</evidence>
<dbReference type="EMBL" id="VCEJ01000008">
    <property type="protein sequence ID" value="TLU98007.1"/>
    <property type="molecule type" value="Genomic_DNA"/>
</dbReference>
<proteinExistence type="predicted"/>
<dbReference type="GO" id="GO:0033104">
    <property type="term" value="C:type VI protein secretion system complex"/>
    <property type="evidence" value="ECO:0007669"/>
    <property type="project" value="InterPro"/>
</dbReference>
<dbReference type="Proteomes" id="UP000306402">
    <property type="component" value="Unassembled WGS sequence"/>
</dbReference>